<evidence type="ECO:0000313" key="1">
    <source>
        <dbReference type="EMBL" id="CAG8685337.1"/>
    </source>
</evidence>
<comment type="caution">
    <text evidence="1">The sequence shown here is derived from an EMBL/GenBank/DDBJ whole genome shotgun (WGS) entry which is preliminary data.</text>
</comment>
<accession>A0ACA9P4S0</accession>
<protein>
    <submittedName>
        <fullName evidence="1">7988_t:CDS:1</fullName>
    </submittedName>
</protein>
<keyword evidence="2" id="KW-1185">Reference proteome</keyword>
<proteinExistence type="predicted"/>
<reference evidence="1" key="1">
    <citation type="submission" date="2021-06" db="EMBL/GenBank/DDBJ databases">
        <authorList>
            <person name="Kallberg Y."/>
            <person name="Tangrot J."/>
            <person name="Rosling A."/>
        </authorList>
    </citation>
    <scope>NUCLEOTIDE SEQUENCE</scope>
    <source>
        <strain evidence="1">CL356</strain>
    </source>
</reference>
<sequence length="367" mass="41994">GDAEVDELIQNTQREATSKFNFLEWIPYESLLDVKQIGKGGFGLVYSAKWVDGPRSKWCSETKTWARYPGVDVALKCLVEGKPNKELFEEILSHLAVNKGVLGRNNTLRIYGLTRNPQIPDKFMMVMTLGDEGDLRSFINKNFPHLDYLKKLEILFDIITGILQIHRVDLVHRDLHCANIMCQRFIKPEEGRDDRKYVVGDLGLTRNVLHKNKHFYGRISYCAPEVLESQKFSKASDIYSFGIIMWELVTGQKPFANIDQEVLRILIAIGNTPINISEPKIDVHFPPCYELLMKQCWNREPEKRPSAQKIYETIGVWLQTLMFAKDGMIAQEFSEANKKRPTKIPEEAGPQLSMSHPADSSDFGMAL</sequence>
<name>A0ACA9P4S0_9GLOM</name>
<feature type="non-terminal residue" evidence="1">
    <location>
        <position position="1"/>
    </location>
</feature>
<dbReference type="Proteomes" id="UP000789525">
    <property type="component" value="Unassembled WGS sequence"/>
</dbReference>
<gene>
    <name evidence="1" type="ORF">ACOLOM_LOCUS9525</name>
</gene>
<evidence type="ECO:0000313" key="2">
    <source>
        <dbReference type="Proteomes" id="UP000789525"/>
    </source>
</evidence>
<organism evidence="1 2">
    <name type="scientific">Acaulospora colombiana</name>
    <dbReference type="NCBI Taxonomy" id="27376"/>
    <lineage>
        <taxon>Eukaryota</taxon>
        <taxon>Fungi</taxon>
        <taxon>Fungi incertae sedis</taxon>
        <taxon>Mucoromycota</taxon>
        <taxon>Glomeromycotina</taxon>
        <taxon>Glomeromycetes</taxon>
        <taxon>Diversisporales</taxon>
        <taxon>Acaulosporaceae</taxon>
        <taxon>Acaulospora</taxon>
    </lineage>
</organism>
<dbReference type="EMBL" id="CAJVPT010027864">
    <property type="protein sequence ID" value="CAG8685337.1"/>
    <property type="molecule type" value="Genomic_DNA"/>
</dbReference>